<reference evidence="1" key="1">
    <citation type="submission" date="2022-10" db="EMBL/GenBank/DDBJ databases">
        <authorList>
            <person name="Meaden S."/>
        </authorList>
    </citation>
    <scope>NUCLEOTIDE SEQUENCE</scope>
</reference>
<gene>
    <name evidence="1" type="ORF">ORM20_00250</name>
</gene>
<evidence type="ECO:0000313" key="1">
    <source>
        <dbReference type="EMBL" id="CAI3971299.1"/>
    </source>
</evidence>
<proteinExistence type="predicted"/>
<accession>A0A9N6WTW4</accession>
<name>A0A9N6WTW4_9VIRU</name>
<sequence length="99" mass="11766">MLTERNEYFYQTKLLHYMEPLVNPDNESVVTESLHDSSSFNYFYTAPHDRLAVTVLRESGICIVEHEGSHRTRYKDVEHLVKAMRLGRVRIKEVKRKKK</sequence>
<dbReference type="EMBL" id="OX359470">
    <property type="protein sequence ID" value="CAI3971299.1"/>
    <property type="molecule type" value="Genomic_DNA"/>
</dbReference>
<protein>
    <submittedName>
        <fullName evidence="1">Uncharacterized protein</fullName>
    </submittedName>
</protein>
<organism evidence="1">
    <name type="scientific">Ochrobactrum phage ORM_20</name>
    <dbReference type="NCBI Taxonomy" id="2985243"/>
    <lineage>
        <taxon>Viruses</taxon>
    </lineage>
</organism>